<evidence type="ECO:0000313" key="2">
    <source>
        <dbReference type="EMBL" id="GAA3917240.1"/>
    </source>
</evidence>
<protein>
    <submittedName>
        <fullName evidence="2">Uncharacterized protein</fullName>
    </submittedName>
</protein>
<keyword evidence="1" id="KW-0812">Transmembrane</keyword>
<comment type="caution">
    <text evidence="2">The sequence shown here is derived from an EMBL/GenBank/DDBJ whole genome shotgun (WGS) entry which is preliminary data.</text>
</comment>
<feature type="transmembrane region" description="Helical" evidence="1">
    <location>
        <begin position="99"/>
        <end position="118"/>
    </location>
</feature>
<accession>A0ABP7M811</accession>
<reference evidence="3" key="1">
    <citation type="journal article" date="2019" name="Int. J. Syst. Evol. Microbiol.">
        <title>The Global Catalogue of Microorganisms (GCM) 10K type strain sequencing project: providing services to taxonomists for standard genome sequencing and annotation.</title>
        <authorList>
            <consortium name="The Broad Institute Genomics Platform"/>
            <consortium name="The Broad Institute Genome Sequencing Center for Infectious Disease"/>
            <person name="Wu L."/>
            <person name="Ma J."/>
        </authorList>
    </citation>
    <scope>NUCLEOTIDE SEQUENCE [LARGE SCALE GENOMIC DNA]</scope>
    <source>
        <strain evidence="3">JCM 17551</strain>
    </source>
</reference>
<gene>
    <name evidence="2" type="ORF">GCM10022277_10230</name>
</gene>
<evidence type="ECO:0000313" key="3">
    <source>
        <dbReference type="Proteomes" id="UP001501565"/>
    </source>
</evidence>
<evidence type="ECO:0000256" key="1">
    <source>
        <dbReference type="SAM" id="Phobius"/>
    </source>
</evidence>
<feature type="transmembrane region" description="Helical" evidence="1">
    <location>
        <begin position="68"/>
        <end position="87"/>
    </location>
</feature>
<dbReference type="RefSeq" id="WP_344796144.1">
    <property type="nucleotide sequence ID" value="NZ_BAABBN010000004.1"/>
</dbReference>
<name>A0ABP7M811_9GAMM</name>
<dbReference type="EMBL" id="BAABBN010000004">
    <property type="protein sequence ID" value="GAA3917240.1"/>
    <property type="molecule type" value="Genomic_DNA"/>
</dbReference>
<dbReference type="Proteomes" id="UP001501565">
    <property type="component" value="Unassembled WGS sequence"/>
</dbReference>
<keyword evidence="3" id="KW-1185">Reference proteome</keyword>
<feature type="transmembrane region" description="Helical" evidence="1">
    <location>
        <begin position="44"/>
        <end position="62"/>
    </location>
</feature>
<organism evidence="2 3">
    <name type="scientific">Litoribacillus peritrichatus</name>
    <dbReference type="NCBI Taxonomy" id="718191"/>
    <lineage>
        <taxon>Bacteria</taxon>
        <taxon>Pseudomonadati</taxon>
        <taxon>Pseudomonadota</taxon>
        <taxon>Gammaproteobacteria</taxon>
        <taxon>Oceanospirillales</taxon>
        <taxon>Oceanospirillaceae</taxon>
        <taxon>Litoribacillus</taxon>
    </lineage>
</organism>
<keyword evidence="1" id="KW-0472">Membrane</keyword>
<feature type="transmembrane region" description="Helical" evidence="1">
    <location>
        <begin position="6"/>
        <end position="23"/>
    </location>
</feature>
<proteinExistence type="predicted"/>
<sequence>MEYILIIAAIFNLIGSISIWFQAPIPVTQESKDQLPSDYMQCRIFTGGTALLFSVIYLYVFLFPELALPLLSFGIALKLWSFASAFISYLKFNFPKDEFLKVGVANLLFAILFIAYLLTM</sequence>
<keyword evidence="1" id="KW-1133">Transmembrane helix</keyword>